<dbReference type="InParanoid" id="G2XVJ8"/>
<evidence type="ECO:0000256" key="1">
    <source>
        <dbReference type="SAM" id="MobiDB-lite"/>
    </source>
</evidence>
<sequence>MTIQDELDLNPEKQQLQEVSSGYSNQVQNDLKHSNEARVNSAANSPRQGMDVPSASINRSIFRIVIAEPKFHHQILQPCRIPTVISKSSSPVAQTVQEIIWR</sequence>
<accession>G2XVJ8</accession>
<dbReference type="AlphaFoldDB" id="G2XVJ8"/>
<dbReference type="Proteomes" id="UP000008177">
    <property type="component" value="Unplaced contigs"/>
</dbReference>
<feature type="compositionally biased region" description="Polar residues" evidence="1">
    <location>
        <begin position="37"/>
        <end position="47"/>
    </location>
</feature>
<proteinExistence type="predicted"/>
<feature type="compositionally biased region" description="Polar residues" evidence="1">
    <location>
        <begin position="12"/>
        <end position="29"/>
    </location>
</feature>
<reference evidence="3" key="1">
    <citation type="journal article" date="2011" name="PLoS Genet.">
        <title>Genomic analysis of the necrotrophic fungal pathogens Sclerotinia sclerotiorum and Botrytis cinerea.</title>
        <authorList>
            <person name="Amselem J."/>
            <person name="Cuomo C.A."/>
            <person name="van Kan J.A."/>
            <person name="Viaud M."/>
            <person name="Benito E.P."/>
            <person name="Couloux A."/>
            <person name="Coutinho P.M."/>
            <person name="de Vries R.P."/>
            <person name="Dyer P.S."/>
            <person name="Fillinger S."/>
            <person name="Fournier E."/>
            <person name="Gout L."/>
            <person name="Hahn M."/>
            <person name="Kohn L."/>
            <person name="Lapalu N."/>
            <person name="Plummer K.M."/>
            <person name="Pradier J.M."/>
            <person name="Quevillon E."/>
            <person name="Sharon A."/>
            <person name="Simon A."/>
            <person name="ten Have A."/>
            <person name="Tudzynski B."/>
            <person name="Tudzynski P."/>
            <person name="Wincker P."/>
            <person name="Andrew M."/>
            <person name="Anthouard V."/>
            <person name="Beever R.E."/>
            <person name="Beffa R."/>
            <person name="Benoit I."/>
            <person name="Bouzid O."/>
            <person name="Brault B."/>
            <person name="Chen Z."/>
            <person name="Choquer M."/>
            <person name="Collemare J."/>
            <person name="Cotton P."/>
            <person name="Danchin E.G."/>
            <person name="Da Silva C."/>
            <person name="Gautier A."/>
            <person name="Giraud C."/>
            <person name="Giraud T."/>
            <person name="Gonzalez C."/>
            <person name="Grossetete S."/>
            <person name="Guldener U."/>
            <person name="Henrissat B."/>
            <person name="Howlett B.J."/>
            <person name="Kodira C."/>
            <person name="Kretschmer M."/>
            <person name="Lappartient A."/>
            <person name="Leroch M."/>
            <person name="Levis C."/>
            <person name="Mauceli E."/>
            <person name="Neuveglise C."/>
            <person name="Oeser B."/>
            <person name="Pearson M."/>
            <person name="Poulain J."/>
            <person name="Poussereau N."/>
            <person name="Quesneville H."/>
            <person name="Rascle C."/>
            <person name="Schumacher J."/>
            <person name="Segurens B."/>
            <person name="Sexton A."/>
            <person name="Silva E."/>
            <person name="Sirven C."/>
            <person name="Soanes D.M."/>
            <person name="Talbot N.J."/>
            <person name="Templeton M."/>
            <person name="Yandava C."/>
            <person name="Yarden O."/>
            <person name="Zeng Q."/>
            <person name="Rollins J.A."/>
            <person name="Lebrun M.H."/>
            <person name="Dickman M."/>
        </authorList>
    </citation>
    <scope>NUCLEOTIDE SEQUENCE [LARGE SCALE GENOMIC DNA]</scope>
    <source>
        <strain evidence="3">T4</strain>
    </source>
</reference>
<protein>
    <submittedName>
        <fullName evidence="2">Uncharacterized protein</fullName>
    </submittedName>
</protein>
<evidence type="ECO:0000313" key="3">
    <source>
        <dbReference type="Proteomes" id="UP000008177"/>
    </source>
</evidence>
<gene>
    <name evidence="2" type="ORF">BofuT4_P054190.1</name>
</gene>
<dbReference type="EMBL" id="FQ790271">
    <property type="protein sequence ID" value="CCD44518.1"/>
    <property type="molecule type" value="Genomic_DNA"/>
</dbReference>
<feature type="region of interest" description="Disordered" evidence="1">
    <location>
        <begin position="1"/>
        <end position="53"/>
    </location>
</feature>
<name>G2XVJ8_BOTF4</name>
<organism evidence="2 3">
    <name type="scientific">Botryotinia fuckeliana (strain T4)</name>
    <name type="common">Noble rot fungus</name>
    <name type="synonym">Botrytis cinerea</name>
    <dbReference type="NCBI Taxonomy" id="999810"/>
    <lineage>
        <taxon>Eukaryota</taxon>
        <taxon>Fungi</taxon>
        <taxon>Dikarya</taxon>
        <taxon>Ascomycota</taxon>
        <taxon>Pezizomycotina</taxon>
        <taxon>Leotiomycetes</taxon>
        <taxon>Helotiales</taxon>
        <taxon>Sclerotiniaceae</taxon>
        <taxon>Botrytis</taxon>
    </lineage>
</organism>
<dbReference type="HOGENOM" id="CLU_2277042_0_0_1"/>
<evidence type="ECO:0000313" key="2">
    <source>
        <dbReference type="EMBL" id="CCD44518.1"/>
    </source>
</evidence>